<dbReference type="Pfam" id="PF03061">
    <property type="entry name" value="4HBT"/>
    <property type="match status" value="1"/>
</dbReference>
<evidence type="ECO:0000313" key="4">
    <source>
        <dbReference type="Proteomes" id="UP000003704"/>
    </source>
</evidence>
<dbReference type="GO" id="GO:0061522">
    <property type="term" value="F:1,4-dihydroxy-2-naphthoyl-CoA thioesterase activity"/>
    <property type="evidence" value="ECO:0007669"/>
    <property type="project" value="TreeGrafter"/>
</dbReference>
<dbReference type="GO" id="GO:0005829">
    <property type="term" value="C:cytosol"/>
    <property type="evidence" value="ECO:0007669"/>
    <property type="project" value="TreeGrafter"/>
</dbReference>
<dbReference type="InterPro" id="IPR006683">
    <property type="entry name" value="Thioestr_dom"/>
</dbReference>
<dbReference type="SUPFAM" id="SSF54637">
    <property type="entry name" value="Thioesterase/thiol ester dehydrase-isomerase"/>
    <property type="match status" value="1"/>
</dbReference>
<keyword evidence="4" id="KW-1185">Reference proteome</keyword>
<dbReference type="STRING" id="1172194.WQQ_17940"/>
<dbReference type="Proteomes" id="UP000003704">
    <property type="component" value="Unassembled WGS sequence"/>
</dbReference>
<dbReference type="InterPro" id="IPR029069">
    <property type="entry name" value="HotDog_dom_sf"/>
</dbReference>
<dbReference type="NCBIfam" id="TIGR00369">
    <property type="entry name" value="unchar_dom_1"/>
    <property type="match status" value="1"/>
</dbReference>
<comment type="caution">
    <text evidence="3">The sequence shown here is derived from an EMBL/GenBank/DDBJ whole genome shotgun (WGS) entry which is preliminary data.</text>
</comment>
<dbReference type="RefSeq" id="WP_007184743.1">
    <property type="nucleotide sequence ID" value="NZ_AKGD01000001.1"/>
</dbReference>
<dbReference type="EMBL" id="AKGD01000001">
    <property type="protein sequence ID" value="EIT71657.1"/>
    <property type="molecule type" value="Genomic_DNA"/>
</dbReference>
<keyword evidence="1" id="KW-0378">Hydrolase</keyword>
<protein>
    <recommendedName>
        <fullName evidence="2">Thioesterase domain-containing protein</fullName>
    </recommendedName>
</protein>
<dbReference type="Gene3D" id="3.10.129.10">
    <property type="entry name" value="Hotdog Thioesterase"/>
    <property type="match status" value="1"/>
</dbReference>
<dbReference type="CDD" id="cd03443">
    <property type="entry name" value="PaaI_thioesterase"/>
    <property type="match status" value="1"/>
</dbReference>
<accession>I7ZIT1</accession>
<dbReference type="InterPro" id="IPR003736">
    <property type="entry name" value="PAAI_dom"/>
</dbReference>
<gene>
    <name evidence="3" type="ORF">WQQ_17940</name>
</gene>
<reference evidence="3 4" key="1">
    <citation type="journal article" date="2012" name="J. Bacteriol.">
        <title>Genome Sequence of n-Alkane-Degrading Hydrocarboniphaga effusa Strain AP103T (ATCC BAA-332T).</title>
        <authorList>
            <person name="Chang H.K."/>
            <person name="Zylstra G.J."/>
            <person name="Chae J.C."/>
        </authorList>
    </citation>
    <scope>NUCLEOTIDE SEQUENCE [LARGE SCALE GENOMIC DNA]</scope>
    <source>
        <strain evidence="3 4">AP103</strain>
    </source>
</reference>
<name>I7ZIT1_9GAMM</name>
<dbReference type="AlphaFoldDB" id="I7ZIT1"/>
<sequence length="138" mass="14821">MTTLISASDVQQAIRIGLPSTEDEGLEVLEVADDRASVRIPYHPRQLRPGDSVSGPVLMAAADAAMYAVLLAGGVDQNEMALTSQFNCNFLTRALPGDVIAEARVLRRGRRMAVLQVEVRTTGREDVAALVTATYVLP</sequence>
<organism evidence="3 4">
    <name type="scientific">Hydrocarboniphaga effusa AP103</name>
    <dbReference type="NCBI Taxonomy" id="1172194"/>
    <lineage>
        <taxon>Bacteria</taxon>
        <taxon>Pseudomonadati</taxon>
        <taxon>Pseudomonadota</taxon>
        <taxon>Gammaproteobacteria</taxon>
        <taxon>Nevskiales</taxon>
        <taxon>Nevskiaceae</taxon>
        <taxon>Hydrocarboniphaga</taxon>
    </lineage>
</organism>
<evidence type="ECO:0000256" key="1">
    <source>
        <dbReference type="ARBA" id="ARBA00022801"/>
    </source>
</evidence>
<proteinExistence type="predicted"/>
<dbReference type="PANTHER" id="PTHR43240">
    <property type="entry name" value="1,4-DIHYDROXY-2-NAPHTHOYL-COA THIOESTERASE 1"/>
    <property type="match status" value="1"/>
</dbReference>
<feature type="domain" description="Thioesterase" evidence="2">
    <location>
        <begin position="53"/>
        <end position="126"/>
    </location>
</feature>
<evidence type="ECO:0000259" key="2">
    <source>
        <dbReference type="Pfam" id="PF03061"/>
    </source>
</evidence>
<evidence type="ECO:0000313" key="3">
    <source>
        <dbReference type="EMBL" id="EIT71657.1"/>
    </source>
</evidence>
<dbReference type="PANTHER" id="PTHR43240:SF10">
    <property type="entry name" value="BLL4964 PROTEIN"/>
    <property type="match status" value="1"/>
</dbReference>